<protein>
    <recommendedName>
        <fullName evidence="1">DUF4435 domain-containing protein</fullName>
    </recommendedName>
</protein>
<proteinExistence type="predicted"/>
<reference evidence="2 3" key="1">
    <citation type="submission" date="2013-04" db="EMBL/GenBank/DDBJ databases">
        <title>The Genome Sequence of Parabacteroides gordonii DSM 23371.</title>
        <authorList>
            <consortium name="The Broad Institute Genomics Platform"/>
            <person name="Earl A."/>
            <person name="Ward D."/>
            <person name="Feldgarden M."/>
            <person name="Gevers D."/>
            <person name="Martens E."/>
            <person name="Sakamoto M."/>
            <person name="Benno Y."/>
            <person name="Suzuki N."/>
            <person name="Matsunaga N."/>
            <person name="Koshihara K."/>
            <person name="Seki M."/>
            <person name="Komiya H."/>
            <person name="Walker B."/>
            <person name="Young S."/>
            <person name="Zeng Q."/>
            <person name="Gargeya S."/>
            <person name="Fitzgerald M."/>
            <person name="Haas B."/>
            <person name="Abouelleil A."/>
            <person name="Allen A.W."/>
            <person name="Alvarado L."/>
            <person name="Arachchi H.M."/>
            <person name="Berlin A.M."/>
            <person name="Chapman S.B."/>
            <person name="Gainer-Dewar J."/>
            <person name="Goldberg J."/>
            <person name="Griggs A."/>
            <person name="Gujja S."/>
            <person name="Hansen M."/>
            <person name="Howarth C."/>
            <person name="Imamovic A."/>
            <person name="Ireland A."/>
            <person name="Larimer J."/>
            <person name="McCowan C."/>
            <person name="Murphy C."/>
            <person name="Pearson M."/>
            <person name="Poon T.W."/>
            <person name="Priest M."/>
            <person name="Roberts A."/>
            <person name="Saif S."/>
            <person name="Shea T."/>
            <person name="Sisk P."/>
            <person name="Sykes S."/>
            <person name="Wortman J."/>
            <person name="Nusbaum C."/>
            <person name="Birren B."/>
        </authorList>
    </citation>
    <scope>NUCLEOTIDE SEQUENCE [LARGE SCALE GENOMIC DNA]</scope>
    <source>
        <strain evidence="2 3">MS-1</strain>
    </source>
</reference>
<dbReference type="EMBL" id="AQHW01000017">
    <property type="protein sequence ID" value="KKB54237.1"/>
    <property type="molecule type" value="Genomic_DNA"/>
</dbReference>
<evidence type="ECO:0000259" key="1">
    <source>
        <dbReference type="Pfam" id="PF14491"/>
    </source>
</evidence>
<keyword evidence="3" id="KW-1185">Reference proteome</keyword>
<dbReference type="HOGENOM" id="CLU_074112_0_0_10"/>
<name>A0A0F5J9Y5_9BACT</name>
<accession>A0A0F5J9Y5</accession>
<dbReference type="PATRIC" id="fig|1203610.3.peg.3894"/>
<gene>
    <name evidence="2" type="ORF">HMPREF1536_03819</name>
</gene>
<comment type="caution">
    <text evidence="2">The sequence shown here is derived from an EMBL/GenBank/DDBJ whole genome shotgun (WGS) entry which is preliminary data.</text>
</comment>
<dbReference type="InterPro" id="IPR029492">
    <property type="entry name" value="DUF4435"/>
</dbReference>
<dbReference type="Pfam" id="PF14491">
    <property type="entry name" value="DUF4435"/>
    <property type="match status" value="1"/>
</dbReference>
<dbReference type="Proteomes" id="UP000033035">
    <property type="component" value="Unassembled WGS sequence"/>
</dbReference>
<evidence type="ECO:0000313" key="2">
    <source>
        <dbReference type="EMBL" id="KKB54237.1"/>
    </source>
</evidence>
<feature type="domain" description="DUF4435" evidence="1">
    <location>
        <begin position="32"/>
        <end position="268"/>
    </location>
</feature>
<dbReference type="RefSeq" id="WP_028728335.1">
    <property type="nucleotide sequence ID" value="NZ_AUAE01000029.1"/>
</dbReference>
<organism evidence="2 3">
    <name type="scientific">Parabacteroides gordonii MS-1 = DSM 23371</name>
    <dbReference type="NCBI Taxonomy" id="1203610"/>
    <lineage>
        <taxon>Bacteria</taxon>
        <taxon>Pseudomonadati</taxon>
        <taxon>Bacteroidota</taxon>
        <taxon>Bacteroidia</taxon>
        <taxon>Bacteroidales</taxon>
        <taxon>Tannerellaceae</taxon>
        <taxon>Parabacteroides</taxon>
    </lineage>
</organism>
<evidence type="ECO:0000313" key="3">
    <source>
        <dbReference type="Proteomes" id="UP000033035"/>
    </source>
</evidence>
<sequence length="325" mass="38493">MEMIDIHKSALQDIDAIVLHEFKLRYKKKSHTIYGFVEGKDDPCFYRGFIENAVPEKWKVELWPAGNKESVYKIYSNFDWRQFDKNQILFFVDKDLSMLLERKYETSRNIYVTDEYSIENSIVTPNTCDRVLREICGFTFLKYAEMEMILDKFQSQLHLFKKELIPVMSCILYWHKNKLLNKQSRLNNILMKHLFQVSKGVFSAIVNPDNKSDIIAYVHEQCSIDLINRDIILEEIKYFTDNRYYEKYTRGKYLLWFLVEFCLSIHQNCTSFDFISIPQNPKMTVNLSQSSGVVLIAPRCRIPDSLRLFFETTISKYVATIKITG</sequence>
<dbReference type="AlphaFoldDB" id="A0A0F5J9Y5"/>